<dbReference type="PROSITE" id="PS51257">
    <property type="entry name" value="PROKAR_LIPOPROTEIN"/>
    <property type="match status" value="1"/>
</dbReference>
<protein>
    <submittedName>
        <fullName evidence="2">DUF1439 domain-containing protein</fullName>
    </submittedName>
</protein>
<dbReference type="AlphaFoldDB" id="A0A1F6C4R3"/>
<reference evidence="2 3" key="1">
    <citation type="journal article" date="2016" name="Nat. Commun.">
        <title>Thousands of microbial genomes shed light on interconnected biogeochemical processes in an aquifer system.</title>
        <authorList>
            <person name="Anantharaman K."/>
            <person name="Brown C.T."/>
            <person name="Hug L.A."/>
            <person name="Sharon I."/>
            <person name="Castelle C.J."/>
            <person name="Probst A.J."/>
            <person name="Thomas B.C."/>
            <person name="Singh A."/>
            <person name="Wilkins M.J."/>
            <person name="Karaoz U."/>
            <person name="Brodie E.L."/>
            <person name="Williams K.H."/>
            <person name="Hubbard S.S."/>
            <person name="Banfield J.F."/>
        </authorList>
    </citation>
    <scope>NUCLEOTIDE SEQUENCE [LARGE SCALE GENOMIC DNA]</scope>
    <source>
        <strain evidence="3">RIFCSPLOWO2_12_FULL_64_10</strain>
    </source>
</reference>
<sequence length="183" mass="19886">MKPALTRILIVLAALSLSACASLLGPRDVEFPLAKLQASLNNKFPFNNRYLALFDVNVSKPKLALQPDTNRVVTTMDASIAPPFMKSTWQGSFTISSALQFDAARNAIVLVDPRMEKMEMAGIDPGYSRQIAKLGGLLAEEILNGATLYTVPPEQLRYAGVSFLPSKISARSDSLVVTFDPVK</sequence>
<keyword evidence="1" id="KW-0732">Signal</keyword>
<dbReference type="EMBL" id="MFKF01000412">
    <property type="protein sequence ID" value="OGG44184.1"/>
    <property type="molecule type" value="Genomic_DNA"/>
</dbReference>
<evidence type="ECO:0000256" key="1">
    <source>
        <dbReference type="SAM" id="SignalP"/>
    </source>
</evidence>
<evidence type="ECO:0000313" key="2">
    <source>
        <dbReference type="EMBL" id="OGG44184.1"/>
    </source>
</evidence>
<name>A0A1F6C4R3_HANXR</name>
<organism evidence="2 3">
    <name type="scientific">Handelsmanbacteria sp. (strain RIFCSPLOWO2_12_FULL_64_10)</name>
    <dbReference type="NCBI Taxonomy" id="1817868"/>
    <lineage>
        <taxon>Bacteria</taxon>
        <taxon>Candidatus Handelsmaniibacteriota</taxon>
    </lineage>
</organism>
<comment type="caution">
    <text evidence="2">The sequence shown here is derived from an EMBL/GenBank/DDBJ whole genome shotgun (WGS) entry which is preliminary data.</text>
</comment>
<dbReference type="InterPro" id="IPR010835">
    <property type="entry name" value="DUF1439"/>
</dbReference>
<accession>A0A1F6C4R3</accession>
<dbReference type="Proteomes" id="UP000178606">
    <property type="component" value="Unassembled WGS sequence"/>
</dbReference>
<proteinExistence type="predicted"/>
<feature type="signal peptide" evidence="1">
    <location>
        <begin position="1"/>
        <end position="21"/>
    </location>
</feature>
<gene>
    <name evidence="2" type="ORF">A3F84_28600</name>
</gene>
<feature type="chain" id="PRO_5009523236" evidence="1">
    <location>
        <begin position="22"/>
        <end position="183"/>
    </location>
</feature>
<dbReference type="Gene3D" id="3.15.10.40">
    <property type="entry name" value="Uncharacterised protein PF07273, DUF1439"/>
    <property type="match status" value="1"/>
</dbReference>
<dbReference type="Pfam" id="PF07273">
    <property type="entry name" value="DUF1439"/>
    <property type="match status" value="1"/>
</dbReference>
<evidence type="ECO:0000313" key="3">
    <source>
        <dbReference type="Proteomes" id="UP000178606"/>
    </source>
</evidence>